<dbReference type="InterPro" id="IPR006976">
    <property type="entry name" value="VanZ-like"/>
</dbReference>
<evidence type="ECO:0000259" key="2">
    <source>
        <dbReference type="Pfam" id="PF04892"/>
    </source>
</evidence>
<dbReference type="AlphaFoldDB" id="A0A9E6XXL2"/>
<feature type="transmembrane region" description="Helical" evidence="1">
    <location>
        <begin position="32"/>
        <end position="56"/>
    </location>
</feature>
<dbReference type="Pfam" id="PF04892">
    <property type="entry name" value="VanZ"/>
    <property type="match status" value="1"/>
</dbReference>
<evidence type="ECO:0000256" key="1">
    <source>
        <dbReference type="SAM" id="Phobius"/>
    </source>
</evidence>
<evidence type="ECO:0000313" key="4">
    <source>
        <dbReference type="Proteomes" id="UP001162834"/>
    </source>
</evidence>
<reference evidence="3" key="1">
    <citation type="journal article" date="2022" name="Int. J. Syst. Evol. Microbiol.">
        <title>Pseudomonas aegrilactucae sp. nov. and Pseudomonas morbosilactucae sp. nov., pathogens causing bacterial rot of lettuce in Japan.</title>
        <authorList>
            <person name="Sawada H."/>
            <person name="Fujikawa T."/>
            <person name="Satou M."/>
        </authorList>
    </citation>
    <scope>NUCLEOTIDE SEQUENCE</scope>
    <source>
        <strain evidence="3">0166_1</strain>
    </source>
</reference>
<protein>
    <recommendedName>
        <fullName evidence="2">VanZ-like domain-containing protein</fullName>
    </recommendedName>
</protein>
<keyword evidence="1" id="KW-1133">Transmembrane helix</keyword>
<evidence type="ECO:0000313" key="3">
    <source>
        <dbReference type="EMBL" id="UGS36230.1"/>
    </source>
</evidence>
<dbReference type="EMBL" id="CP087164">
    <property type="protein sequence ID" value="UGS36230.1"/>
    <property type="molecule type" value="Genomic_DNA"/>
</dbReference>
<keyword evidence="1" id="KW-0812">Transmembrane</keyword>
<feature type="domain" description="VanZ-like" evidence="2">
    <location>
        <begin position="37"/>
        <end position="107"/>
    </location>
</feature>
<keyword evidence="4" id="KW-1185">Reference proteome</keyword>
<name>A0A9E6XXL2_9ACTN</name>
<sequence length="119" mass="13086">MTRVLRIAPPVALMALIWYLSSQPDVGPDLGAWARLATSAVHFGQFAVLFALWWWALDRRALPAALITLAWAGLDEIHQSWVPRRDADPIDFAVDAAGILAAWLVLRAATARSERRGTG</sequence>
<organism evidence="3 4">
    <name type="scientific">Capillimicrobium parvum</name>
    <dbReference type="NCBI Taxonomy" id="2884022"/>
    <lineage>
        <taxon>Bacteria</taxon>
        <taxon>Bacillati</taxon>
        <taxon>Actinomycetota</taxon>
        <taxon>Thermoleophilia</taxon>
        <taxon>Solirubrobacterales</taxon>
        <taxon>Capillimicrobiaceae</taxon>
        <taxon>Capillimicrobium</taxon>
    </lineage>
</organism>
<dbReference type="KEGG" id="sbae:DSM104329_02630"/>
<dbReference type="Proteomes" id="UP001162834">
    <property type="component" value="Chromosome"/>
</dbReference>
<proteinExistence type="predicted"/>
<keyword evidence="1" id="KW-0472">Membrane</keyword>
<dbReference type="NCBIfam" id="NF037970">
    <property type="entry name" value="vanZ_1"/>
    <property type="match status" value="1"/>
</dbReference>
<accession>A0A9E6XXL2</accession>
<gene>
    <name evidence="3" type="ORF">DSM104329_02630</name>
</gene>